<feature type="chain" id="PRO_5005487918" evidence="1">
    <location>
        <begin position="26"/>
        <end position="99"/>
    </location>
</feature>
<organism evidence="2">
    <name type="scientific">Lepeophtheirus salmonis</name>
    <name type="common">Salmon louse</name>
    <name type="synonym">Caligus salmonis</name>
    <dbReference type="NCBI Taxonomy" id="72036"/>
    <lineage>
        <taxon>Eukaryota</taxon>
        <taxon>Metazoa</taxon>
        <taxon>Ecdysozoa</taxon>
        <taxon>Arthropoda</taxon>
        <taxon>Crustacea</taxon>
        <taxon>Multicrustacea</taxon>
        <taxon>Hexanauplia</taxon>
        <taxon>Copepoda</taxon>
        <taxon>Siphonostomatoida</taxon>
        <taxon>Caligidae</taxon>
        <taxon>Lepeophtheirus</taxon>
    </lineage>
</organism>
<sequence>MFTSKFIHVTLALIFCAFTLQSTKGSEEAHHIKYFSQKRAGRSSLIPFPRVGRSQISGFIGADPWNDKTSDNDQYKKLEDKIIQGINNCMYGCVHDGGY</sequence>
<name>A0A0K2TN68_LEPSM</name>
<evidence type="ECO:0000256" key="1">
    <source>
        <dbReference type="SAM" id="SignalP"/>
    </source>
</evidence>
<evidence type="ECO:0000313" key="2">
    <source>
        <dbReference type="EMBL" id="CDW26886.1"/>
    </source>
</evidence>
<dbReference type="AlphaFoldDB" id="A0A0K2TN68"/>
<reference evidence="2" key="1">
    <citation type="submission" date="2014-05" db="EMBL/GenBank/DDBJ databases">
        <authorList>
            <person name="Chronopoulou M."/>
        </authorList>
    </citation>
    <scope>NUCLEOTIDE SEQUENCE</scope>
    <source>
        <tissue evidence="2">Whole organism</tissue>
    </source>
</reference>
<protein>
    <submittedName>
        <fullName evidence="2">Uncharacterized protein</fullName>
    </submittedName>
</protein>
<accession>A0A0K2TN68</accession>
<dbReference type="EMBL" id="HACA01009525">
    <property type="protein sequence ID" value="CDW26886.1"/>
    <property type="molecule type" value="Transcribed_RNA"/>
</dbReference>
<proteinExistence type="predicted"/>
<feature type="signal peptide" evidence="1">
    <location>
        <begin position="1"/>
        <end position="25"/>
    </location>
</feature>
<keyword evidence="1" id="KW-0732">Signal</keyword>